<dbReference type="EMBL" id="JHEH01000012">
    <property type="protein sequence ID" value="KEP69623.1"/>
    <property type="molecule type" value="Genomic_DNA"/>
</dbReference>
<dbReference type="STRING" id="1185766.SAMN05216224_102714"/>
<dbReference type="InterPro" id="IPR036626">
    <property type="entry name" value="GpW_sf"/>
</dbReference>
<dbReference type="Proteomes" id="UP000027725">
    <property type="component" value="Unassembled WGS sequence"/>
</dbReference>
<dbReference type="GO" id="GO:0019058">
    <property type="term" value="P:viral life cycle"/>
    <property type="evidence" value="ECO:0007669"/>
    <property type="project" value="InterPro"/>
</dbReference>
<dbReference type="OrthoDB" id="7918661at2"/>
<reference evidence="1 2" key="1">
    <citation type="submission" date="2014-03" db="EMBL/GenBank/DDBJ databases">
        <title>The draft genome sequence of Thioclava dalianensis DLFJ1-1.</title>
        <authorList>
            <person name="Lai Q."/>
            <person name="Shao Z."/>
        </authorList>
    </citation>
    <scope>NUCLEOTIDE SEQUENCE [LARGE SCALE GENOMIC DNA]</scope>
    <source>
        <strain evidence="1 2">DLFJ1-1</strain>
    </source>
</reference>
<accession>A0A074TKU6</accession>
<gene>
    <name evidence="1" type="ORF">DL1_03260</name>
</gene>
<evidence type="ECO:0000313" key="1">
    <source>
        <dbReference type="EMBL" id="KEP69623.1"/>
    </source>
</evidence>
<protein>
    <submittedName>
        <fullName evidence="1">Uncharacterized protein</fullName>
    </submittedName>
</protein>
<dbReference type="AlphaFoldDB" id="A0A074TKU6"/>
<organism evidence="1 2">
    <name type="scientific">Thioclava dalianensis</name>
    <dbReference type="NCBI Taxonomy" id="1185766"/>
    <lineage>
        <taxon>Bacteria</taxon>
        <taxon>Pseudomonadati</taxon>
        <taxon>Pseudomonadota</taxon>
        <taxon>Alphaproteobacteria</taxon>
        <taxon>Rhodobacterales</taxon>
        <taxon>Paracoccaceae</taxon>
        <taxon>Thioclava</taxon>
    </lineage>
</organism>
<dbReference type="Gene3D" id="3.30.1580.10">
    <property type="entry name" value="Head-to-tail joining protein W"/>
    <property type="match status" value="1"/>
</dbReference>
<sequence>MSTMKVGQDIVQMEDPCAMAAALRKVRIRLSAGQMRETVRMDGEEVTFQRARLDDLKALIAEYENACRRKSGGGARMRHAKRFRFTG</sequence>
<comment type="caution">
    <text evidence="1">The sequence shown here is derived from an EMBL/GenBank/DDBJ whole genome shotgun (WGS) entry which is preliminary data.</text>
</comment>
<dbReference type="eggNOG" id="ENOG5033N70">
    <property type="taxonomic scope" value="Bacteria"/>
</dbReference>
<dbReference type="SUPFAM" id="SSF64210">
    <property type="entry name" value="Head-to-tail joining protein W, gpW"/>
    <property type="match status" value="1"/>
</dbReference>
<evidence type="ECO:0000313" key="2">
    <source>
        <dbReference type="Proteomes" id="UP000027725"/>
    </source>
</evidence>
<keyword evidence="2" id="KW-1185">Reference proteome</keyword>
<name>A0A074TKU6_9RHOB</name>
<proteinExistence type="predicted"/>
<dbReference type="RefSeq" id="WP_038066136.1">
    <property type="nucleotide sequence ID" value="NZ_FOVB01000002.1"/>
</dbReference>